<feature type="domain" description="Orc1-like AAA ATPase" evidence="1">
    <location>
        <begin position="14"/>
        <end position="149"/>
    </location>
</feature>
<sequence length="351" mass="38509">MVEIFGRSLDYGPGAPGRAVFYTGARGSGKTVMLNEAVVQARERGWLVVNETARQGLTDRIVTVHVPRLEAELGAATAKRRISSITAPLGAGAVAWQTSEPPRVRDDLQTRLFDLADRLAEHETGLLITIDEIHKSVKEELRELFHVLQLANREGKDVAFASAGLPSAVHDLLNDDVLTFLRRAQRHLLGPVSREEASKAVQEPLVAAGVEIDAQTARDAVDVTRGYPFLIQLVGYHLFETARGGRVTAKTAASATREALAQLGRLVHEPALRDLSAADRAVLRAMAQDQGKPSRMADLVDRLRKPRSWVNNYRSRLIAAEVIEPAGRGLVRYTIPYLGDSLQREAPAEDW</sequence>
<dbReference type="KEGG" id="srt:Srot_1358"/>
<evidence type="ECO:0000313" key="3">
    <source>
        <dbReference type="Proteomes" id="UP000002247"/>
    </source>
</evidence>
<proteinExistence type="predicted"/>
<dbReference type="SUPFAM" id="SSF52540">
    <property type="entry name" value="P-loop containing nucleoside triphosphate hydrolases"/>
    <property type="match status" value="1"/>
</dbReference>
<dbReference type="InterPro" id="IPR027417">
    <property type="entry name" value="P-loop_NTPase"/>
</dbReference>
<dbReference type="EMBL" id="CP001958">
    <property type="protein sequence ID" value="ADG97822.1"/>
    <property type="molecule type" value="Genomic_DNA"/>
</dbReference>
<dbReference type="HOGENOM" id="CLU_058580_1_0_11"/>
<reference evidence="2 3" key="1">
    <citation type="journal article" date="2010" name="Stand. Genomic Sci.">
        <title>Complete genome sequence of Segniliparus rotundus type strain (CDC 1076).</title>
        <authorList>
            <person name="Sikorski J."/>
            <person name="Lapidus A."/>
            <person name="Copeland A."/>
            <person name="Misra M."/>
            <person name="Glavina Del Rio T."/>
            <person name="Nolan M."/>
            <person name="Lucas S."/>
            <person name="Chen F."/>
            <person name="Tice H."/>
            <person name="Cheng J.F."/>
            <person name="Jando M."/>
            <person name="Schneider S."/>
            <person name="Bruce D."/>
            <person name="Goodwin L."/>
            <person name="Pitluck S."/>
            <person name="Liolios K."/>
            <person name="Mikhailova N."/>
            <person name="Pati A."/>
            <person name="Ivanova N."/>
            <person name="Mavromatis K."/>
            <person name="Chen A."/>
            <person name="Palaniappan K."/>
            <person name="Chertkov O."/>
            <person name="Land M."/>
            <person name="Hauser L."/>
            <person name="Chang Y.J."/>
            <person name="Jeffries C.D."/>
            <person name="Brettin T."/>
            <person name="Detter J.C."/>
            <person name="Han C."/>
            <person name="Rohde M."/>
            <person name="Goker M."/>
            <person name="Bristow J."/>
            <person name="Eisen J.A."/>
            <person name="Markowitz V."/>
            <person name="Hugenholtz P."/>
            <person name="Kyrpides N.C."/>
            <person name="Klenk H.P."/>
        </authorList>
    </citation>
    <scope>NUCLEOTIDE SEQUENCE [LARGE SCALE GENOMIC DNA]</scope>
    <source>
        <strain evidence="3">ATCC BAA-972 / CDC 1076 / CIP 108378 / DSM 44985 / JCM 13578</strain>
    </source>
</reference>
<evidence type="ECO:0000259" key="1">
    <source>
        <dbReference type="Pfam" id="PF13191"/>
    </source>
</evidence>
<accession>D6Z792</accession>
<dbReference type="eggNOG" id="COG1672">
    <property type="taxonomic scope" value="Bacteria"/>
</dbReference>
<evidence type="ECO:0000313" key="2">
    <source>
        <dbReference type="EMBL" id="ADG97822.1"/>
    </source>
</evidence>
<name>D6Z792_SEGRD</name>
<dbReference type="AlphaFoldDB" id="D6Z792"/>
<gene>
    <name evidence="2" type="ordered locus">Srot_1358</name>
</gene>
<protein>
    <recommendedName>
        <fullName evidence="1">Orc1-like AAA ATPase domain-containing protein</fullName>
    </recommendedName>
</protein>
<dbReference type="InterPro" id="IPR041664">
    <property type="entry name" value="AAA_16"/>
</dbReference>
<dbReference type="PANTHER" id="PTHR34301">
    <property type="entry name" value="DNA-BINDING PROTEIN-RELATED"/>
    <property type="match status" value="1"/>
</dbReference>
<dbReference type="Gene3D" id="3.40.50.300">
    <property type="entry name" value="P-loop containing nucleotide triphosphate hydrolases"/>
    <property type="match status" value="1"/>
</dbReference>
<keyword evidence="3" id="KW-1185">Reference proteome</keyword>
<organism evidence="2 3">
    <name type="scientific">Segniliparus rotundus (strain ATCC BAA-972 / CDC 1076 / CIP 108378 / DSM 44985 / JCM 13578)</name>
    <dbReference type="NCBI Taxonomy" id="640132"/>
    <lineage>
        <taxon>Bacteria</taxon>
        <taxon>Bacillati</taxon>
        <taxon>Actinomycetota</taxon>
        <taxon>Actinomycetes</taxon>
        <taxon>Mycobacteriales</taxon>
        <taxon>Segniliparaceae</taxon>
        <taxon>Segniliparus</taxon>
    </lineage>
</organism>
<dbReference type="Proteomes" id="UP000002247">
    <property type="component" value="Chromosome"/>
</dbReference>
<dbReference type="Pfam" id="PF13191">
    <property type="entry name" value="AAA_16"/>
    <property type="match status" value="1"/>
</dbReference>
<dbReference type="PANTHER" id="PTHR34301:SF8">
    <property type="entry name" value="ATPASE DOMAIN-CONTAINING PROTEIN"/>
    <property type="match status" value="1"/>
</dbReference>